<accession>C0INE0</accession>
<evidence type="ECO:0000313" key="1">
    <source>
        <dbReference type="EMBL" id="ACN58826.1"/>
    </source>
</evidence>
<organism evidence="1">
    <name type="scientific">uncultured bacterium BLR12</name>
    <dbReference type="NCBI Taxonomy" id="506514"/>
    <lineage>
        <taxon>Bacteria</taxon>
        <taxon>environmental samples</taxon>
    </lineage>
</organism>
<reference evidence="1" key="1">
    <citation type="journal article" date="2009" name="ISME J.">
        <title>Functional metagenomics reveals diverse beta-lactamases in a remote Alaskan soil.</title>
        <authorList>
            <person name="Allen H.K."/>
            <person name="Moe L.A."/>
            <person name="Rodbumrer J."/>
            <person name="Gaarder A."/>
            <person name="Handelsman J."/>
        </authorList>
    </citation>
    <scope>NUCLEOTIDE SEQUENCE</scope>
</reference>
<gene>
    <name evidence="1" type="ORF">AKSOIL_0211</name>
</gene>
<sequence length="42" mass="5069">MQLFLKDRSKHHCDNFFIFPKNRLAGFDLIRKDFSRDISVVI</sequence>
<dbReference type="EMBL" id="EU408351">
    <property type="protein sequence ID" value="ACN58826.1"/>
    <property type="molecule type" value="Genomic_DNA"/>
</dbReference>
<dbReference type="AlphaFoldDB" id="C0INE0"/>
<protein>
    <submittedName>
        <fullName evidence="1">Uncharacterized protein</fullName>
    </submittedName>
</protein>
<name>C0INE0_9BACT</name>
<proteinExistence type="predicted"/>